<dbReference type="Gene3D" id="2.60.120.920">
    <property type="match status" value="1"/>
</dbReference>
<dbReference type="EMBL" id="JABBWD010000008">
    <property type="protein sequence ID" value="KAG1780699.1"/>
    <property type="molecule type" value="Genomic_DNA"/>
</dbReference>
<evidence type="ECO:0000313" key="3">
    <source>
        <dbReference type="EMBL" id="KAG1780699.1"/>
    </source>
</evidence>
<dbReference type="SUPFAM" id="SSF49899">
    <property type="entry name" value="Concanavalin A-like lectins/glucanases"/>
    <property type="match status" value="1"/>
</dbReference>
<accession>A0A9P7A1H0</accession>
<dbReference type="Proteomes" id="UP000714275">
    <property type="component" value="Unassembled WGS sequence"/>
</dbReference>
<gene>
    <name evidence="3" type="ORF">EV702DRAFT_1079888</name>
</gene>
<feature type="region of interest" description="Disordered" evidence="1">
    <location>
        <begin position="1"/>
        <end position="28"/>
    </location>
</feature>
<evidence type="ECO:0000259" key="2">
    <source>
        <dbReference type="PROSITE" id="PS50188"/>
    </source>
</evidence>
<comment type="caution">
    <text evidence="3">The sequence shown here is derived from an EMBL/GenBank/DDBJ whole genome shotgun (WGS) entry which is preliminary data.</text>
</comment>
<dbReference type="InterPro" id="IPR013320">
    <property type="entry name" value="ConA-like_dom_sf"/>
</dbReference>
<dbReference type="PANTHER" id="PTHR12864">
    <property type="entry name" value="RAN BINDING PROTEIN 9-RELATED"/>
    <property type="match status" value="1"/>
</dbReference>
<keyword evidence="4" id="KW-1185">Reference proteome</keyword>
<dbReference type="InterPro" id="IPR001870">
    <property type="entry name" value="B30.2/SPRY"/>
</dbReference>
<reference evidence="3" key="1">
    <citation type="journal article" date="2020" name="New Phytol.">
        <title>Comparative genomics reveals dynamic genome evolution in host specialist ectomycorrhizal fungi.</title>
        <authorList>
            <person name="Lofgren L.A."/>
            <person name="Nguyen N.H."/>
            <person name="Vilgalys R."/>
            <person name="Ruytinx J."/>
            <person name="Liao H.L."/>
            <person name="Branco S."/>
            <person name="Kuo A."/>
            <person name="LaButti K."/>
            <person name="Lipzen A."/>
            <person name="Andreopoulos W."/>
            <person name="Pangilinan J."/>
            <person name="Riley R."/>
            <person name="Hundley H."/>
            <person name="Na H."/>
            <person name="Barry K."/>
            <person name="Grigoriev I.V."/>
            <person name="Stajich J.E."/>
            <person name="Kennedy P.G."/>
        </authorList>
    </citation>
    <scope>NUCLEOTIDE SEQUENCE</scope>
    <source>
        <strain evidence="3">DOB743</strain>
    </source>
</reference>
<feature type="compositionally biased region" description="Pro residues" evidence="1">
    <location>
        <begin position="17"/>
        <end position="26"/>
    </location>
</feature>
<dbReference type="InterPro" id="IPR043136">
    <property type="entry name" value="B30.2/SPRY_sf"/>
</dbReference>
<proteinExistence type="predicted"/>
<feature type="domain" description="B30.2/SPRY" evidence="2">
    <location>
        <begin position="49"/>
        <end position="272"/>
    </location>
</feature>
<name>A0A9P7A1H0_9AGAM</name>
<dbReference type="PROSITE" id="PS50188">
    <property type="entry name" value="B302_SPRY"/>
    <property type="match status" value="1"/>
</dbReference>
<dbReference type="OrthoDB" id="258495at2759"/>
<dbReference type="InterPro" id="IPR003877">
    <property type="entry name" value="SPRY_dom"/>
</dbReference>
<dbReference type="InterPro" id="IPR050618">
    <property type="entry name" value="Ubq-SigPath_Reg"/>
</dbReference>
<protein>
    <recommendedName>
        <fullName evidence="2">B30.2/SPRY domain-containing protein</fullName>
    </recommendedName>
</protein>
<feature type="compositionally biased region" description="Basic residues" evidence="1">
    <location>
        <begin position="1"/>
        <end position="13"/>
    </location>
</feature>
<evidence type="ECO:0000313" key="4">
    <source>
        <dbReference type="Proteomes" id="UP000714275"/>
    </source>
</evidence>
<evidence type="ECO:0000256" key="1">
    <source>
        <dbReference type="SAM" id="MobiDB-lite"/>
    </source>
</evidence>
<dbReference type="Pfam" id="PF00622">
    <property type="entry name" value="SPRY"/>
    <property type="match status" value="1"/>
</dbReference>
<dbReference type="SMART" id="SM00449">
    <property type="entry name" value="SPRY"/>
    <property type="match status" value="1"/>
</dbReference>
<dbReference type="AlphaFoldDB" id="A0A9P7A1H0"/>
<organism evidence="3 4">
    <name type="scientific">Suillus placidus</name>
    <dbReference type="NCBI Taxonomy" id="48579"/>
    <lineage>
        <taxon>Eukaryota</taxon>
        <taxon>Fungi</taxon>
        <taxon>Dikarya</taxon>
        <taxon>Basidiomycota</taxon>
        <taxon>Agaricomycotina</taxon>
        <taxon>Agaricomycetes</taxon>
        <taxon>Agaricomycetidae</taxon>
        <taxon>Boletales</taxon>
        <taxon>Suillineae</taxon>
        <taxon>Suillaceae</taxon>
        <taxon>Suillus</taxon>
    </lineage>
</organism>
<sequence>MDWFKQHRQRHAHRQPEAPPGAPPEWAPAIEQSSTYGLHNEASDESYQKALEFCEKHPVESSTILPSQTIADINGNGCSEWRIQAHDSSSISVVHHSDGKGGLSQIRSRVGCPDTCLLGNLPIVAGQYHFPNDPNDGGVYFEIIVNKMTDPSKGGVIAIGTACRPYPSWRLPGWNRLSAGLHLDDFHKFFEDPEGGRPCFLGSPPITSVVGHTIGCGYSFSTGTMFFTTDGQRLPDAFTGIYLQNRSDIDVYAAVSVSGECDVSVNFGGTSFKWLEGNEWRWRVDRQVRKLGDDVGEQEELPAYSAR</sequence>